<proteinExistence type="predicted"/>
<gene>
    <name evidence="3" type="ORF">GGI25_006068</name>
</gene>
<comment type="caution">
    <text evidence="3">The sequence shown here is derived from an EMBL/GenBank/DDBJ whole genome shotgun (WGS) entry which is preliminary data.</text>
</comment>
<feature type="transmembrane region" description="Helical" evidence="2">
    <location>
        <begin position="165"/>
        <end position="195"/>
    </location>
</feature>
<evidence type="ECO:0000256" key="1">
    <source>
        <dbReference type="SAM" id="MobiDB-lite"/>
    </source>
</evidence>
<accession>A0A9W8KU32</accession>
<feature type="transmembrane region" description="Helical" evidence="2">
    <location>
        <begin position="123"/>
        <end position="145"/>
    </location>
</feature>
<feature type="transmembrane region" description="Helical" evidence="2">
    <location>
        <begin position="292"/>
        <end position="313"/>
    </location>
</feature>
<keyword evidence="2" id="KW-0472">Membrane</keyword>
<feature type="transmembrane region" description="Helical" evidence="2">
    <location>
        <begin position="49"/>
        <end position="66"/>
    </location>
</feature>
<name>A0A9W8KU32_9FUNG</name>
<feature type="transmembrane region" description="Helical" evidence="2">
    <location>
        <begin position="253"/>
        <end position="280"/>
    </location>
</feature>
<feature type="compositionally biased region" description="Polar residues" evidence="1">
    <location>
        <begin position="362"/>
        <end position="379"/>
    </location>
</feature>
<evidence type="ECO:0000313" key="4">
    <source>
        <dbReference type="Proteomes" id="UP001151518"/>
    </source>
</evidence>
<feature type="transmembrane region" description="Helical" evidence="2">
    <location>
        <begin position="15"/>
        <end position="37"/>
    </location>
</feature>
<evidence type="ECO:0000313" key="3">
    <source>
        <dbReference type="EMBL" id="KAJ2669706.1"/>
    </source>
</evidence>
<feature type="region of interest" description="Disordered" evidence="1">
    <location>
        <begin position="360"/>
        <end position="434"/>
    </location>
</feature>
<dbReference type="EMBL" id="JANBTW010000143">
    <property type="protein sequence ID" value="KAJ2669706.1"/>
    <property type="molecule type" value="Genomic_DNA"/>
</dbReference>
<protein>
    <submittedName>
        <fullName evidence="3">Uncharacterized protein</fullName>
    </submittedName>
</protein>
<dbReference type="OrthoDB" id="5597070at2759"/>
<feature type="transmembrane region" description="Helical" evidence="2">
    <location>
        <begin position="86"/>
        <end position="111"/>
    </location>
</feature>
<sequence>MNNVTGHNTAAARTLVTVLASVGIGISGATMILCIWLCVKRRELRRMTIYQVILTLQVLEILQNIFNLIGPNVEATTSGGCRAYVFFSLVLSIAPLNLSVFSILYFQAVLLHNIPLHKTWPRYMFATLTVVLSVVPEMFVLFIPARLAGLKSFCQFNDTPGRRLFVFHWLVFYIWVALAVVIGIYSITTMIIAIVRRSHDASMQISCCPSSHSLSNSASYNVSGEVSEESIQSVVVAVVRETRKKRRRSSNIVVAKTLSSVIWFPVAPIVSLGFNMIYSIVWHYTKTRSYEIFLVDCVLQFLAVPLVAMTFYTSPPARRALRKYFSDRKRKPICGFDDGGGHRFDDSRLSEFCRAMHHSCRQNDQPSHNERNQQTQHQPRPQKHANEKRQEGMLSSDSSSPESLSTLFDGYFSDSDANNSPEVQREHNSTRSLD</sequence>
<dbReference type="AlphaFoldDB" id="A0A9W8KU32"/>
<evidence type="ECO:0000256" key="2">
    <source>
        <dbReference type="SAM" id="Phobius"/>
    </source>
</evidence>
<feature type="compositionally biased region" description="Low complexity" evidence="1">
    <location>
        <begin position="394"/>
        <end position="407"/>
    </location>
</feature>
<dbReference type="Proteomes" id="UP001151518">
    <property type="component" value="Unassembled WGS sequence"/>
</dbReference>
<organism evidence="3 4">
    <name type="scientific">Coemansia spiralis</name>
    <dbReference type="NCBI Taxonomy" id="417178"/>
    <lineage>
        <taxon>Eukaryota</taxon>
        <taxon>Fungi</taxon>
        <taxon>Fungi incertae sedis</taxon>
        <taxon>Zoopagomycota</taxon>
        <taxon>Kickxellomycotina</taxon>
        <taxon>Kickxellomycetes</taxon>
        <taxon>Kickxellales</taxon>
        <taxon>Kickxellaceae</taxon>
        <taxon>Coemansia</taxon>
    </lineage>
</organism>
<keyword evidence="2" id="KW-1133">Transmembrane helix</keyword>
<reference evidence="3" key="1">
    <citation type="submission" date="2022-07" db="EMBL/GenBank/DDBJ databases">
        <title>Phylogenomic reconstructions and comparative analyses of Kickxellomycotina fungi.</title>
        <authorList>
            <person name="Reynolds N.K."/>
            <person name="Stajich J.E."/>
            <person name="Barry K."/>
            <person name="Grigoriev I.V."/>
            <person name="Crous P."/>
            <person name="Smith M.E."/>
        </authorList>
    </citation>
    <scope>NUCLEOTIDE SEQUENCE</scope>
    <source>
        <strain evidence="3">NRRL 3115</strain>
    </source>
</reference>
<feature type="compositionally biased region" description="Basic and acidic residues" evidence="1">
    <location>
        <begin position="423"/>
        <end position="434"/>
    </location>
</feature>
<keyword evidence="2" id="KW-0812">Transmembrane</keyword>